<keyword evidence="2" id="KW-1185">Reference proteome</keyword>
<dbReference type="PANTHER" id="PTHR47272">
    <property type="entry name" value="DDE_TNP_1_7 DOMAIN-CONTAINING PROTEIN"/>
    <property type="match status" value="1"/>
</dbReference>
<evidence type="ECO:0000313" key="2">
    <source>
        <dbReference type="Proteomes" id="UP001160148"/>
    </source>
</evidence>
<organism evidence="1 2">
    <name type="scientific">Macrosiphum euphorbiae</name>
    <name type="common">potato aphid</name>
    <dbReference type="NCBI Taxonomy" id="13131"/>
    <lineage>
        <taxon>Eukaryota</taxon>
        <taxon>Metazoa</taxon>
        <taxon>Ecdysozoa</taxon>
        <taxon>Arthropoda</taxon>
        <taxon>Hexapoda</taxon>
        <taxon>Insecta</taxon>
        <taxon>Pterygota</taxon>
        <taxon>Neoptera</taxon>
        <taxon>Paraneoptera</taxon>
        <taxon>Hemiptera</taxon>
        <taxon>Sternorrhyncha</taxon>
        <taxon>Aphidomorpha</taxon>
        <taxon>Aphidoidea</taxon>
        <taxon>Aphididae</taxon>
        <taxon>Macrosiphini</taxon>
        <taxon>Macrosiphum</taxon>
    </lineage>
</organism>
<gene>
    <name evidence="1" type="ORF">MEUPH1_LOCUS26159</name>
</gene>
<proteinExistence type="predicted"/>
<accession>A0AAV0XUK6</accession>
<reference evidence="1 2" key="1">
    <citation type="submission" date="2023-01" db="EMBL/GenBank/DDBJ databases">
        <authorList>
            <person name="Whitehead M."/>
        </authorList>
    </citation>
    <scope>NUCLEOTIDE SEQUENCE [LARGE SCALE GENOMIC DNA]</scope>
</reference>
<sequence length="137" mass="16164">MRFFYHLVDITVTNSWILQKRIYESKGQKYKSSLADFREELAVSLCQMGEIVTPKRGRPLKEDQLGNITDKKRQRNVNITPIDVRFDGFQHNPKWSQNRQKCKYLGCKGITYVNCAKCNKALCFTRNSDCFNKYHMK</sequence>
<comment type="caution">
    <text evidence="1">The sequence shown here is derived from an EMBL/GenBank/DDBJ whole genome shotgun (WGS) entry which is preliminary data.</text>
</comment>
<evidence type="ECO:0000313" key="1">
    <source>
        <dbReference type="EMBL" id="CAI6372260.1"/>
    </source>
</evidence>
<dbReference type="Proteomes" id="UP001160148">
    <property type="component" value="Unassembled WGS sequence"/>
</dbReference>
<dbReference type="EMBL" id="CARXXK010001029">
    <property type="protein sequence ID" value="CAI6372260.1"/>
    <property type="molecule type" value="Genomic_DNA"/>
</dbReference>
<name>A0AAV0XUK6_9HEMI</name>
<dbReference type="AlphaFoldDB" id="A0AAV0XUK6"/>
<protein>
    <recommendedName>
        <fullName evidence="3">Transposase</fullName>
    </recommendedName>
</protein>
<evidence type="ECO:0008006" key="3">
    <source>
        <dbReference type="Google" id="ProtNLM"/>
    </source>
</evidence>